<dbReference type="AlphaFoldDB" id="A0A8S2WIG5"/>
<gene>
    <name evidence="1" type="ORF">SMN809_LOCUS32256</name>
    <name evidence="2" type="ORF">SMN809_LOCUS32279</name>
</gene>
<evidence type="ECO:0000313" key="1">
    <source>
        <dbReference type="EMBL" id="CAF4440548.1"/>
    </source>
</evidence>
<dbReference type="Proteomes" id="UP000676336">
    <property type="component" value="Unassembled WGS sequence"/>
</dbReference>
<feature type="non-terminal residue" evidence="2">
    <location>
        <position position="70"/>
    </location>
</feature>
<reference evidence="2" key="1">
    <citation type="submission" date="2021-02" db="EMBL/GenBank/DDBJ databases">
        <authorList>
            <person name="Nowell W R."/>
        </authorList>
    </citation>
    <scope>NUCLEOTIDE SEQUENCE</scope>
</reference>
<sequence>AVYAHYRASGGRCQFRHPSWYNWLTQHQQQQPRDQPLETIFAPYLDLRLHLQIAILYSAHCTVQNKLQTC</sequence>
<comment type="caution">
    <text evidence="2">The sequence shown here is derived from an EMBL/GenBank/DDBJ whole genome shotgun (WGS) entry which is preliminary data.</text>
</comment>
<dbReference type="EMBL" id="CAJOBI010066957">
    <property type="protein sequence ID" value="CAF4440548.1"/>
    <property type="molecule type" value="Genomic_DNA"/>
</dbReference>
<accession>A0A8S2WIG5</accession>
<evidence type="ECO:0000313" key="3">
    <source>
        <dbReference type="Proteomes" id="UP000676336"/>
    </source>
</evidence>
<protein>
    <submittedName>
        <fullName evidence="2">Uncharacterized protein</fullName>
    </submittedName>
</protein>
<evidence type="ECO:0000313" key="2">
    <source>
        <dbReference type="EMBL" id="CAF4440942.1"/>
    </source>
</evidence>
<dbReference type="EMBL" id="CAJOBI010067051">
    <property type="protein sequence ID" value="CAF4440942.1"/>
    <property type="molecule type" value="Genomic_DNA"/>
</dbReference>
<name>A0A8S2WIG5_9BILA</name>
<proteinExistence type="predicted"/>
<organism evidence="2 3">
    <name type="scientific">Rotaria magnacalcarata</name>
    <dbReference type="NCBI Taxonomy" id="392030"/>
    <lineage>
        <taxon>Eukaryota</taxon>
        <taxon>Metazoa</taxon>
        <taxon>Spiralia</taxon>
        <taxon>Gnathifera</taxon>
        <taxon>Rotifera</taxon>
        <taxon>Eurotatoria</taxon>
        <taxon>Bdelloidea</taxon>
        <taxon>Philodinida</taxon>
        <taxon>Philodinidae</taxon>
        <taxon>Rotaria</taxon>
    </lineage>
</organism>
<feature type="non-terminal residue" evidence="2">
    <location>
        <position position="1"/>
    </location>
</feature>